<gene>
    <name evidence="2" type="ORF">GA0116948_108150</name>
</gene>
<dbReference type="EMBL" id="FMAR01000008">
    <property type="protein sequence ID" value="SCC43512.1"/>
    <property type="molecule type" value="Genomic_DNA"/>
</dbReference>
<dbReference type="InterPro" id="IPR043129">
    <property type="entry name" value="ATPase_NBD"/>
</dbReference>
<reference evidence="2 3" key="1">
    <citation type="submission" date="2016-08" db="EMBL/GenBank/DDBJ databases">
        <authorList>
            <person name="Seilhamer J.J."/>
        </authorList>
    </citation>
    <scope>NUCLEOTIDE SEQUENCE [LARGE SCALE GENOMIC DNA]</scope>
    <source>
        <strain evidence="2 3">A37T2</strain>
    </source>
</reference>
<dbReference type="STRING" id="1335309.GA0116948_108150"/>
<accession>A0A1C4EJ54</accession>
<dbReference type="GO" id="GO:0016301">
    <property type="term" value="F:kinase activity"/>
    <property type="evidence" value="ECO:0007669"/>
    <property type="project" value="UniProtKB-KW"/>
</dbReference>
<dbReference type="CDD" id="cd23763">
    <property type="entry name" value="ASKHA_ATPase_ROK"/>
    <property type="match status" value="1"/>
</dbReference>
<dbReference type="Gene3D" id="3.30.420.40">
    <property type="match status" value="2"/>
</dbReference>
<keyword evidence="2" id="KW-0418">Kinase</keyword>
<dbReference type="Pfam" id="PF00480">
    <property type="entry name" value="ROK"/>
    <property type="match status" value="1"/>
</dbReference>
<dbReference type="AlphaFoldDB" id="A0A1C4EJ54"/>
<keyword evidence="2" id="KW-0808">Transferase</keyword>
<evidence type="ECO:0000256" key="1">
    <source>
        <dbReference type="ARBA" id="ARBA00006479"/>
    </source>
</evidence>
<dbReference type="PANTHER" id="PTHR18964:SF149">
    <property type="entry name" value="BIFUNCTIONAL UDP-N-ACETYLGLUCOSAMINE 2-EPIMERASE_N-ACETYLMANNOSAMINE KINASE"/>
    <property type="match status" value="1"/>
</dbReference>
<evidence type="ECO:0000313" key="3">
    <source>
        <dbReference type="Proteomes" id="UP000242818"/>
    </source>
</evidence>
<keyword evidence="3" id="KW-1185">Reference proteome</keyword>
<dbReference type="OrthoDB" id="9810372at2"/>
<dbReference type="SUPFAM" id="SSF53067">
    <property type="entry name" value="Actin-like ATPase domain"/>
    <property type="match status" value="1"/>
</dbReference>
<dbReference type="PANTHER" id="PTHR18964">
    <property type="entry name" value="ROK (REPRESSOR, ORF, KINASE) FAMILY"/>
    <property type="match status" value="1"/>
</dbReference>
<dbReference type="RefSeq" id="WP_089712797.1">
    <property type="nucleotide sequence ID" value="NZ_FMAR01000008.1"/>
</dbReference>
<comment type="similarity">
    <text evidence="1">Belongs to the ROK (NagC/XylR) family.</text>
</comment>
<organism evidence="2 3">
    <name type="scientific">Chitinophaga costaii</name>
    <dbReference type="NCBI Taxonomy" id="1335309"/>
    <lineage>
        <taxon>Bacteria</taxon>
        <taxon>Pseudomonadati</taxon>
        <taxon>Bacteroidota</taxon>
        <taxon>Chitinophagia</taxon>
        <taxon>Chitinophagales</taxon>
        <taxon>Chitinophagaceae</taxon>
        <taxon>Chitinophaga</taxon>
    </lineage>
</organism>
<protein>
    <submittedName>
        <fullName evidence="2">Glucokinase</fullName>
    </submittedName>
</protein>
<sequence length="284" mass="30912">MKTSQTILGIDLGGTNVRAGLTGPGQELQLASTRIRANGPVEHVLEDIYSVTDQLFHPGISAIGIGVPSVVDVEEGIVYDVQNIPSWREVPLKAHMEARYKVPVLVNNDANCFVLGEKYFGKAKGVHAVVGLAIGTGMGAGIVVKDKLFSGTNCGAGEFGMVAYLDQFYEYYASGQYFKNVHQSTGEIFFQKAQRGESDGLAAFAELGTHIGNAIKMILYTYDPEMIILGGSIGQTYPFFQEAMWERIRTLQFGKTVERLRISVSELKHANLLGAASLWLDAEL</sequence>
<dbReference type="InterPro" id="IPR000600">
    <property type="entry name" value="ROK"/>
</dbReference>
<dbReference type="Proteomes" id="UP000242818">
    <property type="component" value="Unassembled WGS sequence"/>
</dbReference>
<name>A0A1C4EJ54_9BACT</name>
<evidence type="ECO:0000313" key="2">
    <source>
        <dbReference type="EMBL" id="SCC43512.1"/>
    </source>
</evidence>
<proteinExistence type="inferred from homology"/>